<comment type="subcellular location">
    <subcellularLocation>
        <location evidence="2">Cell membrane</location>
        <topology evidence="2">Single-pass membrane protein</topology>
    </subcellularLocation>
</comment>
<evidence type="ECO:0000256" key="10">
    <source>
        <dbReference type="RuleBase" id="RU364125"/>
    </source>
</evidence>
<keyword evidence="11" id="KW-0282">Flagellum</keyword>
<evidence type="ECO:0000313" key="12">
    <source>
        <dbReference type="Proteomes" id="UP000595691"/>
    </source>
</evidence>
<keyword evidence="11" id="KW-0969">Cilium</keyword>
<keyword evidence="4 10" id="KW-1003">Cell membrane</keyword>
<keyword evidence="6 10" id="KW-0812">Transmembrane</keyword>
<dbReference type="Proteomes" id="UP000595691">
    <property type="component" value="Chromosome"/>
</dbReference>
<organism evidence="11 12">
    <name type="scientific">Heyndrickxia vini</name>
    <dbReference type="NCBI Taxonomy" id="1476025"/>
    <lineage>
        <taxon>Bacteria</taxon>
        <taxon>Bacillati</taxon>
        <taxon>Bacillota</taxon>
        <taxon>Bacilli</taxon>
        <taxon>Bacillales</taxon>
        <taxon>Bacillaceae</taxon>
        <taxon>Heyndrickxia</taxon>
    </lineage>
</organism>
<keyword evidence="8 10" id="KW-1133">Transmembrane helix</keyword>
<reference evidence="11 12" key="1">
    <citation type="submission" date="2020-11" db="EMBL/GenBank/DDBJ databases">
        <title>Taxonomic evaluation of the Bacillus sporothermodurans group of bacteria based on whole genome sequences.</title>
        <authorList>
            <person name="Fiedler G."/>
            <person name="Herbstmann A.-D."/>
            <person name="Doll E."/>
            <person name="Wenning M."/>
            <person name="Brinks E."/>
            <person name="Kabisch J."/>
            <person name="Breitenwieser F."/>
            <person name="Lappann M."/>
            <person name="Boehnlein C."/>
            <person name="Franz C."/>
        </authorList>
    </citation>
    <scope>NUCLEOTIDE SEQUENCE [LARGE SCALE GENOMIC DNA]</scope>
    <source>
        <strain evidence="11 12">JCM 19841</strain>
    </source>
</reference>
<evidence type="ECO:0000256" key="5">
    <source>
        <dbReference type="ARBA" id="ARBA00022500"/>
    </source>
</evidence>
<dbReference type="InterPro" id="IPR005503">
    <property type="entry name" value="FliL"/>
</dbReference>
<evidence type="ECO:0000256" key="9">
    <source>
        <dbReference type="ARBA" id="ARBA00023136"/>
    </source>
</evidence>
<keyword evidence="9 10" id="KW-0472">Membrane</keyword>
<dbReference type="PANTHER" id="PTHR35091">
    <property type="entry name" value="FLAGELLAR PROTEIN FLIL"/>
    <property type="match status" value="1"/>
</dbReference>
<evidence type="ECO:0000256" key="8">
    <source>
        <dbReference type="ARBA" id="ARBA00022989"/>
    </source>
</evidence>
<feature type="transmembrane region" description="Helical" evidence="10">
    <location>
        <begin position="6"/>
        <end position="27"/>
    </location>
</feature>
<protein>
    <recommendedName>
        <fullName evidence="10">Flagellar protein FliL</fullName>
    </recommendedName>
</protein>
<comment type="function">
    <text evidence="1 10">Controls the rotational direction of flagella during chemotaxis.</text>
</comment>
<keyword evidence="5 10" id="KW-0145">Chemotaxis</keyword>
<sequence length="141" mass="15912">MKNKMVATSITIILGILLVGAIAIIIINKMDTKKETAEPTIEEVVENSLDVPEITTNLKDNHFIKIALKIETNNKKAKEELEKRDFQVKDSVIEELSEVSSDDLKGRKGKENLTNTLKTKIDHYLQNGNVVKIYITSYVIQ</sequence>
<comment type="similarity">
    <text evidence="3 10">Belongs to the FliL family.</text>
</comment>
<evidence type="ECO:0000313" key="11">
    <source>
        <dbReference type="EMBL" id="QQZ11524.1"/>
    </source>
</evidence>
<evidence type="ECO:0000256" key="4">
    <source>
        <dbReference type="ARBA" id="ARBA00022475"/>
    </source>
</evidence>
<keyword evidence="11" id="KW-0966">Cell projection</keyword>
<dbReference type="NCBIfam" id="NF005826">
    <property type="entry name" value="PRK07718.1"/>
    <property type="match status" value="1"/>
</dbReference>
<evidence type="ECO:0000256" key="2">
    <source>
        <dbReference type="ARBA" id="ARBA00004162"/>
    </source>
</evidence>
<keyword evidence="7 10" id="KW-0283">Flagellar rotation</keyword>
<evidence type="ECO:0000256" key="6">
    <source>
        <dbReference type="ARBA" id="ARBA00022692"/>
    </source>
</evidence>
<evidence type="ECO:0000256" key="3">
    <source>
        <dbReference type="ARBA" id="ARBA00008281"/>
    </source>
</evidence>
<dbReference type="Pfam" id="PF03748">
    <property type="entry name" value="FliL"/>
    <property type="match status" value="1"/>
</dbReference>
<gene>
    <name evidence="11" type="primary">fliL</name>
    <name evidence="11" type="ORF">I5776_12670</name>
</gene>
<dbReference type="PANTHER" id="PTHR35091:SF2">
    <property type="entry name" value="FLAGELLAR PROTEIN FLIL"/>
    <property type="match status" value="1"/>
</dbReference>
<evidence type="ECO:0000256" key="1">
    <source>
        <dbReference type="ARBA" id="ARBA00002254"/>
    </source>
</evidence>
<evidence type="ECO:0000256" key="7">
    <source>
        <dbReference type="ARBA" id="ARBA00022779"/>
    </source>
</evidence>
<dbReference type="EMBL" id="CP065425">
    <property type="protein sequence ID" value="QQZ11524.1"/>
    <property type="molecule type" value="Genomic_DNA"/>
</dbReference>
<name>A0ABX7E871_9BACI</name>
<keyword evidence="12" id="KW-1185">Reference proteome</keyword>
<proteinExistence type="inferred from homology"/>
<accession>A0ABX7E871</accession>